<sequence length="868" mass="94438">GHRLRYGYPYIRSVLFRGEERHGRKGGAHNDRATVHPTRCCCAPPCQGVTATFSRTDTLYLSDRLSHSVYRCRLSAMTDTHGSPSLERVIGNGMYGTTDGTNRMQGGYGVQRRERGSHRERERDSEVDSEREVDSTVRQTRLGFPGPIAVLDREREKAGGTGTDSRTRETAIQSVVPKEWVGRWREVQTSVYTRGERVRAAESASLVAPLSLSHSLSLHSVLCADAAGVRESVVPGGLYYAPVSESLDTHASSCTSRQSGLERTGESFTRSVVFPSVPDHEALGDRRPSEIMPFPSKSSLVARSARPSAIDIPPVNTGVYSQFRSGDVTAVTALQVVVASEAKTDSWLVSAFALPTQILVVISRRGDTVKGEGEGEGEGDTVLVVGDVEECGYEDGTPQETRFGHVTSLALVEVRDTARGATVDDTSDDTLSVHALGATLGVGLETEDGDVAPVGGQRCRLYIADRDNDAIRVFEFPLTTEEQGDNSDNGTVTTLVSGPTGGEGALSEVGAPGVERLCVDPVHQLLFWSGLEEAETDTHAERESTSTSTTQGRGLTYSAVHRQREREVRHAKEKDSVPIDVVCPVRVCDLVTRHAGALLVVREDGKEGEKGREAVLDMCHCPNSERVAVLLASGVVLIPDAYPLKRLGAVAPEYRRGELVAMDAASQSSLITHEREREVEREKLNARTRGRERHREQVRNRERERERDGVLAEDDDDYDVESIPSAEGERERERVILGARERAHFEGLTTVLEARAIDFNRARQYELAGNMAQRVPGPLVSLACVLAALLSCSSPASSTHYPLKLLLSASLQPSQAKALLLDPCLGERLEEASRVGPSLLSPEDMGKVRRLMLRDPALRQGTGGVPMG</sequence>
<feature type="compositionally biased region" description="Basic and acidic residues" evidence="1">
    <location>
        <begin position="111"/>
        <end position="135"/>
    </location>
</feature>
<gene>
    <name evidence="2" type="ORF">KIPB_007699</name>
</gene>
<dbReference type="EMBL" id="BDIP01002222">
    <property type="protein sequence ID" value="GIQ85940.1"/>
    <property type="molecule type" value="Genomic_DNA"/>
</dbReference>
<dbReference type="AlphaFoldDB" id="A0A9K3D0F3"/>
<feature type="region of interest" description="Disordered" evidence="1">
    <location>
        <begin position="670"/>
        <end position="714"/>
    </location>
</feature>
<name>A0A9K3D0F3_9EUKA</name>
<dbReference type="Proteomes" id="UP000265618">
    <property type="component" value="Unassembled WGS sequence"/>
</dbReference>
<feature type="compositionally biased region" description="Basic and acidic residues" evidence="1">
    <location>
        <begin position="672"/>
        <end position="685"/>
    </location>
</feature>
<organism evidence="2 3">
    <name type="scientific">Kipferlia bialata</name>
    <dbReference type="NCBI Taxonomy" id="797122"/>
    <lineage>
        <taxon>Eukaryota</taxon>
        <taxon>Metamonada</taxon>
        <taxon>Carpediemonas-like organisms</taxon>
        <taxon>Kipferlia</taxon>
    </lineage>
</organism>
<evidence type="ECO:0000313" key="2">
    <source>
        <dbReference type="EMBL" id="GIQ85940.1"/>
    </source>
</evidence>
<evidence type="ECO:0000313" key="3">
    <source>
        <dbReference type="Proteomes" id="UP000265618"/>
    </source>
</evidence>
<protein>
    <submittedName>
        <fullName evidence="2">Uncharacterized protein</fullName>
    </submittedName>
</protein>
<accession>A0A9K3D0F3</accession>
<keyword evidence="3" id="KW-1185">Reference proteome</keyword>
<feature type="region of interest" description="Disordered" evidence="1">
    <location>
        <begin position="95"/>
        <end position="136"/>
    </location>
</feature>
<proteinExistence type="predicted"/>
<feature type="compositionally biased region" description="Basic and acidic residues" evidence="1">
    <location>
        <begin position="693"/>
        <end position="710"/>
    </location>
</feature>
<comment type="caution">
    <text evidence="2">The sequence shown here is derived from an EMBL/GenBank/DDBJ whole genome shotgun (WGS) entry which is preliminary data.</text>
</comment>
<feature type="non-terminal residue" evidence="2">
    <location>
        <position position="1"/>
    </location>
</feature>
<reference evidence="2 3" key="1">
    <citation type="journal article" date="2018" name="PLoS ONE">
        <title>The draft genome of Kipferlia bialata reveals reductive genome evolution in fornicate parasites.</title>
        <authorList>
            <person name="Tanifuji G."/>
            <person name="Takabayashi S."/>
            <person name="Kume K."/>
            <person name="Takagi M."/>
            <person name="Nakayama T."/>
            <person name="Kamikawa R."/>
            <person name="Inagaki Y."/>
            <person name="Hashimoto T."/>
        </authorList>
    </citation>
    <scope>NUCLEOTIDE SEQUENCE [LARGE SCALE GENOMIC DNA]</scope>
    <source>
        <strain evidence="2">NY0173</strain>
    </source>
</reference>
<evidence type="ECO:0000256" key="1">
    <source>
        <dbReference type="SAM" id="MobiDB-lite"/>
    </source>
</evidence>
<feature type="region of interest" description="Disordered" evidence="1">
    <location>
        <begin position="534"/>
        <end position="554"/>
    </location>
</feature>